<dbReference type="EMBL" id="LNIX01000015">
    <property type="protein sequence ID" value="OXA46547.1"/>
    <property type="molecule type" value="Genomic_DNA"/>
</dbReference>
<organism evidence="2 3">
    <name type="scientific">Folsomia candida</name>
    <name type="common">Springtail</name>
    <dbReference type="NCBI Taxonomy" id="158441"/>
    <lineage>
        <taxon>Eukaryota</taxon>
        <taxon>Metazoa</taxon>
        <taxon>Ecdysozoa</taxon>
        <taxon>Arthropoda</taxon>
        <taxon>Hexapoda</taxon>
        <taxon>Collembola</taxon>
        <taxon>Entomobryomorpha</taxon>
        <taxon>Isotomoidea</taxon>
        <taxon>Isotomidae</taxon>
        <taxon>Proisotominae</taxon>
        <taxon>Folsomia</taxon>
    </lineage>
</organism>
<proteinExistence type="predicted"/>
<reference evidence="2 3" key="1">
    <citation type="submission" date="2015-12" db="EMBL/GenBank/DDBJ databases">
        <title>The genome of Folsomia candida.</title>
        <authorList>
            <person name="Faddeeva A."/>
            <person name="Derks M.F."/>
            <person name="Anvar Y."/>
            <person name="Smit S."/>
            <person name="Van Straalen N."/>
            <person name="Roelofs D."/>
        </authorList>
    </citation>
    <scope>NUCLEOTIDE SEQUENCE [LARGE SCALE GENOMIC DNA]</scope>
    <source>
        <strain evidence="2 3">VU population</strain>
        <tissue evidence="2">Whole body</tissue>
    </source>
</reference>
<dbReference type="AlphaFoldDB" id="A0A226DPG4"/>
<feature type="signal peptide" evidence="1">
    <location>
        <begin position="1"/>
        <end position="22"/>
    </location>
</feature>
<keyword evidence="3" id="KW-1185">Reference proteome</keyword>
<sequence>MWWVRVVVVIFFVGSSSSLVAASIMTVSPGEEDGGIIDIDAASTPGRGFLEEEDYYPVEWGYSTEEDDGECEETHFYHIRGRICVPYRCPRGNSQRNFDTGQCLFTTEEEGGGEVRGHEVKGHDVVKDDLFEGRMKTPFAEMPSRWWTSNGGGLKGFGKMRNADRMSRKVMRTYKGVKNARNANLE</sequence>
<dbReference type="OrthoDB" id="10636950at2759"/>
<gene>
    <name evidence="2" type="ORF">Fcan01_18825</name>
</gene>
<dbReference type="Proteomes" id="UP000198287">
    <property type="component" value="Unassembled WGS sequence"/>
</dbReference>
<keyword evidence="1" id="KW-0732">Signal</keyword>
<evidence type="ECO:0000313" key="3">
    <source>
        <dbReference type="Proteomes" id="UP000198287"/>
    </source>
</evidence>
<name>A0A226DPG4_FOLCA</name>
<evidence type="ECO:0000313" key="2">
    <source>
        <dbReference type="EMBL" id="OXA46547.1"/>
    </source>
</evidence>
<protein>
    <submittedName>
        <fullName evidence="2">Uncharacterized protein</fullName>
    </submittedName>
</protein>
<accession>A0A226DPG4</accession>
<feature type="chain" id="PRO_5012172069" evidence="1">
    <location>
        <begin position="23"/>
        <end position="186"/>
    </location>
</feature>
<evidence type="ECO:0000256" key="1">
    <source>
        <dbReference type="SAM" id="SignalP"/>
    </source>
</evidence>
<comment type="caution">
    <text evidence="2">The sequence shown here is derived from an EMBL/GenBank/DDBJ whole genome shotgun (WGS) entry which is preliminary data.</text>
</comment>